<evidence type="ECO:0000313" key="4">
    <source>
        <dbReference type="EMBL" id="USS00324.1"/>
    </source>
</evidence>
<evidence type="ECO:0000313" key="6">
    <source>
        <dbReference type="Proteomes" id="UP001055437"/>
    </source>
</evidence>
<dbReference type="RefSeq" id="WP_120140535.1">
    <property type="nucleotide sequence ID" value="NZ_CP023671.1"/>
</dbReference>
<dbReference type="InterPro" id="IPR052229">
    <property type="entry name" value="Collagen-VI/PIF"/>
</dbReference>
<dbReference type="SUPFAM" id="SSF53300">
    <property type="entry name" value="vWA-like"/>
    <property type="match status" value="1"/>
</dbReference>
<evidence type="ECO:0000313" key="3">
    <source>
        <dbReference type="EMBL" id="AYE33764.1"/>
    </source>
</evidence>
<dbReference type="Pfam" id="PF00092">
    <property type="entry name" value="VWA"/>
    <property type="match status" value="1"/>
</dbReference>
<dbReference type="EMBL" id="CP099799">
    <property type="protein sequence ID" value="USS00324.1"/>
    <property type="molecule type" value="Genomic_DNA"/>
</dbReference>
<reference evidence="3 5" key="1">
    <citation type="submission" date="2017-09" db="EMBL/GenBank/DDBJ databases">
        <authorList>
            <person name="Thomas P."/>
            <person name="Seyboldt C."/>
        </authorList>
    </citation>
    <scope>NUCLEOTIDE SEQUENCE [LARGE SCALE GENOMIC DNA]</scope>
    <source>
        <strain evidence="3 5">DSM 7534</strain>
    </source>
</reference>
<evidence type="ECO:0000259" key="2">
    <source>
        <dbReference type="PROSITE" id="PS50234"/>
    </source>
</evidence>
<dbReference type="KEGG" id="csep:CP523_04385"/>
<evidence type="ECO:0000313" key="5">
    <source>
        <dbReference type="Proteomes" id="UP000280586"/>
    </source>
</evidence>
<sequence>MKKIITKILIVIFCFSLMATTSYANIDGNSRGVSSGNLIIDKTAEAVGNGQYKITLDVKGDLKEIPPKPADIVLVIDKSNSMEDKIRQVRTAVNNFIDNILGAYGETTRISVVTFSGPNDFYTRANNEKNSQIVHDFSNDINSLKSKINRISLTGGTNTESGIWRAGQKLDESKNARPDASRYVVFFTDGLPTASHGSRATRDYQDKHFRAAQKMYNEIIGGIGTLGGIGSSPNAETVNPIPVGKHSDAKFYTLGLFTRATTSDKNMAIKFLKTIQNVIDPEAFKDKYYTQNTEAINGMFNEIAEEIKGSISQTIANEVEITDVVTKEFDIVDGSFEITGDVDSNSIVTEVIKGDPTDKVNFKIGNVGKNGVKITFLITLKDPYMSKAGVPTNEKAEINWKDPLTEAPNSAIFPVPTVDIFPMKGKITIQKEIVSSENISYDENDTFSVLLNGGKGNESYNVDLKSGEANKIELDFYLKDINSDVSKNLDLNYITIGEFSIKEKLPMNYRLQKISVSTDGGSTFKDFNSAEECKFLLDKDNSNVVIKIVNEVYNDSYWYDDEVKNNIFHFNPTE</sequence>
<dbReference type="PANTHER" id="PTHR22588">
    <property type="entry name" value="VWFA DOMAIN-CONTAINING PROTEIN"/>
    <property type="match status" value="1"/>
</dbReference>
<feature type="signal peptide" evidence="1">
    <location>
        <begin position="1"/>
        <end position="24"/>
    </location>
</feature>
<dbReference type="Gene3D" id="3.40.50.410">
    <property type="entry name" value="von Willebrand factor, type A domain"/>
    <property type="match status" value="1"/>
</dbReference>
<dbReference type="PROSITE" id="PS50234">
    <property type="entry name" value="VWFA"/>
    <property type="match status" value="1"/>
</dbReference>
<feature type="domain" description="VWFA" evidence="2">
    <location>
        <begin position="71"/>
        <end position="303"/>
    </location>
</feature>
<dbReference type="GeneID" id="303559923"/>
<dbReference type="InterPro" id="IPR002035">
    <property type="entry name" value="VWF_A"/>
</dbReference>
<accession>A0A9N7JJK1</accession>
<dbReference type="Proteomes" id="UP000280586">
    <property type="component" value="Chromosome"/>
</dbReference>
<dbReference type="InterPro" id="IPR036465">
    <property type="entry name" value="vWFA_dom_sf"/>
</dbReference>
<gene>
    <name evidence="3" type="ORF">CP523_04385</name>
    <name evidence="4" type="ORF">NH397_12630</name>
</gene>
<protein>
    <submittedName>
        <fullName evidence="4">VWA domain-containing protein</fullName>
    </submittedName>
</protein>
<dbReference type="PANTHER" id="PTHR22588:SF3">
    <property type="entry name" value="VWFA DOMAIN-CONTAINING PROTEIN"/>
    <property type="match status" value="1"/>
</dbReference>
<keyword evidence="1" id="KW-0732">Signal</keyword>
<proteinExistence type="predicted"/>
<dbReference type="SMART" id="SM00327">
    <property type="entry name" value="VWA"/>
    <property type="match status" value="1"/>
</dbReference>
<keyword evidence="6" id="KW-1185">Reference proteome</keyword>
<dbReference type="AlphaFoldDB" id="A0A9N7JJK1"/>
<reference evidence="4" key="2">
    <citation type="submission" date="2022-06" db="EMBL/GenBank/DDBJ databases">
        <authorList>
            <person name="Holder M.E."/>
            <person name="Ajami N.J."/>
            <person name="Petrosino J.F."/>
        </authorList>
    </citation>
    <scope>NUCLEOTIDE SEQUENCE</scope>
    <source>
        <strain evidence="4">RMA 8861</strain>
    </source>
</reference>
<organism evidence="3 5">
    <name type="scientific">Clostridium septicum</name>
    <dbReference type="NCBI Taxonomy" id="1504"/>
    <lineage>
        <taxon>Bacteria</taxon>
        <taxon>Bacillati</taxon>
        <taxon>Bacillota</taxon>
        <taxon>Clostridia</taxon>
        <taxon>Eubacteriales</taxon>
        <taxon>Clostridiaceae</taxon>
        <taxon>Clostridium</taxon>
    </lineage>
</organism>
<dbReference type="CDD" id="cd00198">
    <property type="entry name" value="vWFA"/>
    <property type="match status" value="1"/>
</dbReference>
<feature type="chain" id="PRO_5040143659" evidence="1">
    <location>
        <begin position="25"/>
        <end position="574"/>
    </location>
</feature>
<name>A0A9N7JJK1_CLOSE</name>
<evidence type="ECO:0000256" key="1">
    <source>
        <dbReference type="SAM" id="SignalP"/>
    </source>
</evidence>
<dbReference type="EMBL" id="CP023671">
    <property type="protein sequence ID" value="AYE33764.1"/>
    <property type="molecule type" value="Genomic_DNA"/>
</dbReference>
<dbReference type="Proteomes" id="UP001055437">
    <property type="component" value="Chromosome"/>
</dbReference>